<dbReference type="Proteomes" id="UP000594118">
    <property type="component" value="Chromosome"/>
</dbReference>
<proteinExistence type="predicted"/>
<feature type="region of interest" description="Disordered" evidence="2">
    <location>
        <begin position="1"/>
        <end position="141"/>
    </location>
</feature>
<evidence type="ECO:0008006" key="6">
    <source>
        <dbReference type="Google" id="ProtNLM"/>
    </source>
</evidence>
<dbReference type="EMBL" id="CP045201">
    <property type="protein sequence ID" value="QOL82009.1"/>
    <property type="molecule type" value="Genomic_DNA"/>
</dbReference>
<sequence length="484" mass="50310">MAKKTDDKTDKAGIAPTVADTSAAPTAAPAEDVHEGASEVEAVPEADETALAEQVSLRAPLHDPRDAPIERAPAKAAITATSGDTDLAAPTHDPRTMDESDAATFGAERDSDSETDAADAAPVMASSIPSSKAKPAANKAKSAAEPAAERVVERVVVKRGGFFPALLGGVIAAGLGFGLALALYPDGAPFMSGGGTADLRTKVEEQSAALAQNTRTIAELQSRVTAEPDLSGLESLGSDLAALKSSVADVSSATDQNAASLSNLTSRLTAIEKRPVETGVSDQAIKAYEGELTKLQQAMQDQRSEIEDMIAQSQEMKADAANTARETQIRASLVRIGSSLDAGDPYEAPIQTLADLGIEIPAPLDSHAAAGVATMARLRDEFPEYARKALAVTRDNGDTSSVVSFLKNQLGARSLNPREGNDPDAILSRAEGKLRDGQLSEALDELSALPDTAKSEIQPWIDLASGRAEAVTAQEAMMADFKTN</sequence>
<feature type="compositionally biased region" description="Basic and acidic residues" evidence="2">
    <location>
        <begin position="1"/>
        <end position="11"/>
    </location>
</feature>
<evidence type="ECO:0000256" key="3">
    <source>
        <dbReference type="SAM" id="Phobius"/>
    </source>
</evidence>
<feature type="transmembrane region" description="Helical" evidence="3">
    <location>
        <begin position="162"/>
        <end position="184"/>
    </location>
</feature>
<evidence type="ECO:0000256" key="2">
    <source>
        <dbReference type="SAM" id="MobiDB-lite"/>
    </source>
</evidence>
<accession>A0A7L9WP33</accession>
<evidence type="ECO:0000256" key="1">
    <source>
        <dbReference type="SAM" id="Coils"/>
    </source>
</evidence>
<name>A0A7L9WP33_9RHOB</name>
<keyword evidence="1" id="KW-0175">Coiled coil</keyword>
<evidence type="ECO:0000313" key="5">
    <source>
        <dbReference type="Proteomes" id="UP000594118"/>
    </source>
</evidence>
<keyword evidence="3" id="KW-0472">Membrane</keyword>
<evidence type="ECO:0000313" key="4">
    <source>
        <dbReference type="EMBL" id="QOL82009.1"/>
    </source>
</evidence>
<feature type="coiled-coil region" evidence="1">
    <location>
        <begin position="285"/>
        <end position="326"/>
    </location>
</feature>
<feature type="compositionally biased region" description="Basic and acidic residues" evidence="2">
    <location>
        <begin position="60"/>
        <end position="73"/>
    </location>
</feature>
<feature type="compositionally biased region" description="Low complexity" evidence="2">
    <location>
        <begin position="118"/>
        <end position="141"/>
    </location>
</feature>
<protein>
    <recommendedName>
        <fullName evidence="6">Mitochondrial inner membrane protein</fullName>
    </recommendedName>
</protein>
<keyword evidence="5" id="KW-1185">Reference proteome</keyword>
<keyword evidence="3" id="KW-1133">Transmembrane helix</keyword>
<feature type="compositionally biased region" description="Low complexity" evidence="2">
    <location>
        <begin position="15"/>
        <end position="30"/>
    </location>
</feature>
<gene>
    <name evidence="4" type="ORF">F3W81_14945</name>
</gene>
<dbReference type="AlphaFoldDB" id="A0A7L9WP33"/>
<dbReference type="RefSeq" id="WP_193079923.1">
    <property type="nucleotide sequence ID" value="NZ_CP045201.1"/>
</dbReference>
<reference evidence="4 5" key="1">
    <citation type="submission" date="2019-10" db="EMBL/GenBank/DDBJ databases">
        <title>Pseudopuniceibacterium sp. HQ09 islated from Antarctica.</title>
        <authorList>
            <person name="Liao L."/>
            <person name="Su S."/>
            <person name="Chen B."/>
            <person name="Yu Y."/>
        </authorList>
    </citation>
    <scope>NUCLEOTIDE SEQUENCE [LARGE SCALE GENOMIC DNA]</scope>
    <source>
        <strain evidence="4 5">HQ09</strain>
    </source>
</reference>
<organism evidence="4 5">
    <name type="scientific">Pseudooceanicola spongiae</name>
    <dbReference type="NCBI Taxonomy" id="2613965"/>
    <lineage>
        <taxon>Bacteria</taxon>
        <taxon>Pseudomonadati</taxon>
        <taxon>Pseudomonadota</taxon>
        <taxon>Alphaproteobacteria</taxon>
        <taxon>Rhodobacterales</taxon>
        <taxon>Paracoccaceae</taxon>
        <taxon>Pseudooceanicola</taxon>
    </lineage>
</organism>
<keyword evidence="3" id="KW-0812">Transmembrane</keyword>
<dbReference type="KEGG" id="pshq:F3W81_14945"/>